<organism evidence="11 12">
    <name type="scientific">Acipenser oxyrinchus oxyrinchus</name>
    <dbReference type="NCBI Taxonomy" id="40147"/>
    <lineage>
        <taxon>Eukaryota</taxon>
        <taxon>Metazoa</taxon>
        <taxon>Chordata</taxon>
        <taxon>Craniata</taxon>
        <taxon>Vertebrata</taxon>
        <taxon>Euteleostomi</taxon>
        <taxon>Actinopterygii</taxon>
        <taxon>Chondrostei</taxon>
        <taxon>Acipenseriformes</taxon>
        <taxon>Acipenseridae</taxon>
        <taxon>Acipenser</taxon>
    </lineage>
</organism>
<dbReference type="Pfam" id="PF08686">
    <property type="entry name" value="PLAC"/>
    <property type="match status" value="1"/>
</dbReference>
<dbReference type="Pfam" id="PF24484">
    <property type="entry name" value="ADAMTSL1"/>
    <property type="match status" value="1"/>
</dbReference>
<feature type="domain" description="Ig-like" evidence="9">
    <location>
        <begin position="1283"/>
        <end position="1365"/>
    </location>
</feature>
<dbReference type="InterPro" id="IPR013273">
    <property type="entry name" value="ADAMTS/ADAMTS-like"/>
</dbReference>
<evidence type="ECO:0000256" key="1">
    <source>
        <dbReference type="ARBA" id="ARBA00004613"/>
    </source>
</evidence>
<dbReference type="InterPro" id="IPR036179">
    <property type="entry name" value="Ig-like_dom_sf"/>
</dbReference>
<keyword evidence="5 6" id="KW-1015">Disulfide bond</keyword>
<evidence type="ECO:0000256" key="3">
    <source>
        <dbReference type="ARBA" id="ARBA00022729"/>
    </source>
</evidence>
<feature type="region of interest" description="Disordered" evidence="7">
    <location>
        <begin position="1101"/>
        <end position="1150"/>
    </location>
</feature>
<dbReference type="InterPro" id="IPR000884">
    <property type="entry name" value="TSP1_rpt"/>
</dbReference>
<evidence type="ECO:0000313" key="11">
    <source>
        <dbReference type="EMBL" id="KAK1174922.1"/>
    </source>
</evidence>
<evidence type="ECO:0000256" key="8">
    <source>
        <dbReference type="SAM" id="SignalP"/>
    </source>
</evidence>
<feature type="domain" description="Ig-like" evidence="9">
    <location>
        <begin position="1391"/>
        <end position="1484"/>
    </location>
</feature>
<dbReference type="EMBL" id="JAGXEW010000002">
    <property type="protein sequence ID" value="KAK1174922.1"/>
    <property type="molecule type" value="Genomic_DNA"/>
</dbReference>
<dbReference type="PROSITE" id="PS50835">
    <property type="entry name" value="IG_LIKE"/>
    <property type="match status" value="4"/>
</dbReference>
<evidence type="ECO:0000259" key="9">
    <source>
        <dbReference type="PROSITE" id="PS50835"/>
    </source>
</evidence>
<dbReference type="InterPro" id="IPR013783">
    <property type="entry name" value="Ig-like_fold"/>
</dbReference>
<dbReference type="Pfam" id="PF07679">
    <property type="entry name" value="I-set"/>
    <property type="match status" value="2"/>
</dbReference>
<dbReference type="Gene3D" id="2.20.100.10">
    <property type="entry name" value="Thrombospondin type-1 (TSP1) repeat"/>
    <property type="match status" value="11"/>
</dbReference>
<dbReference type="Pfam" id="PF00090">
    <property type="entry name" value="TSP_1"/>
    <property type="match status" value="1"/>
</dbReference>
<dbReference type="InterPro" id="IPR010909">
    <property type="entry name" value="PLAC"/>
</dbReference>
<feature type="region of interest" description="Disordered" evidence="7">
    <location>
        <begin position="565"/>
        <end position="594"/>
    </location>
</feature>
<dbReference type="Pfam" id="PF19236">
    <property type="entry name" value="ADAMTS_CR_3"/>
    <property type="match status" value="1"/>
</dbReference>
<dbReference type="PRINTS" id="PR01857">
    <property type="entry name" value="ADAMTSFAMILY"/>
</dbReference>
<dbReference type="SMART" id="SM00209">
    <property type="entry name" value="TSP1"/>
    <property type="match status" value="12"/>
</dbReference>
<dbReference type="CDD" id="cd00096">
    <property type="entry name" value="Ig"/>
    <property type="match status" value="1"/>
</dbReference>
<dbReference type="SMART" id="SM00409">
    <property type="entry name" value="IG"/>
    <property type="match status" value="4"/>
</dbReference>
<feature type="disulfide bond" evidence="6">
    <location>
        <begin position="50"/>
        <end position="82"/>
    </location>
</feature>
<keyword evidence="4" id="KW-0677">Repeat</keyword>
<comment type="caution">
    <text evidence="11">The sequence shown here is derived from an EMBL/GenBank/DDBJ whole genome shotgun (WGS) entry which is preliminary data.</text>
</comment>
<dbReference type="InterPro" id="IPR003599">
    <property type="entry name" value="Ig_sub"/>
</dbReference>
<feature type="disulfide bond" evidence="6">
    <location>
        <begin position="46"/>
        <end position="77"/>
    </location>
</feature>
<name>A0AAD8GIH6_ACIOX</name>
<dbReference type="PROSITE" id="PS50092">
    <property type="entry name" value="TSP1"/>
    <property type="match status" value="11"/>
</dbReference>
<dbReference type="FunFam" id="2.20.100.10:FF:000005">
    <property type="entry name" value="ADAM metallopeptidase with thrombospondin type 1 motif 9"/>
    <property type="match status" value="1"/>
</dbReference>
<evidence type="ECO:0000313" key="12">
    <source>
        <dbReference type="Proteomes" id="UP001230051"/>
    </source>
</evidence>
<dbReference type="InterPro" id="IPR007110">
    <property type="entry name" value="Ig-like_dom"/>
</dbReference>
<evidence type="ECO:0000256" key="5">
    <source>
        <dbReference type="ARBA" id="ARBA00023157"/>
    </source>
</evidence>
<keyword evidence="3 8" id="KW-0732">Signal</keyword>
<dbReference type="Pfam" id="PF13927">
    <property type="entry name" value="Ig_3"/>
    <property type="match status" value="1"/>
</dbReference>
<keyword evidence="2" id="KW-0964">Secreted</keyword>
<dbReference type="InterPro" id="IPR010294">
    <property type="entry name" value="ADAMTS_spacer1"/>
</dbReference>
<protein>
    <submittedName>
        <fullName evidence="11">ADAMTS-like protein 1</fullName>
    </submittedName>
</protein>
<dbReference type="PROSITE" id="PS50900">
    <property type="entry name" value="PLAC"/>
    <property type="match status" value="1"/>
</dbReference>
<dbReference type="FunFam" id="2.20.100.10:FF:000025">
    <property type="entry name" value="ADAMTS like 1"/>
    <property type="match status" value="1"/>
</dbReference>
<dbReference type="Gene3D" id="2.60.40.10">
    <property type="entry name" value="Immunoglobulins"/>
    <property type="match status" value="4"/>
</dbReference>
<dbReference type="InterPro" id="IPR050439">
    <property type="entry name" value="ADAMTS_ADAMTS-like"/>
</dbReference>
<dbReference type="Gene3D" id="2.60.120.830">
    <property type="match status" value="1"/>
</dbReference>
<dbReference type="InterPro" id="IPR003598">
    <property type="entry name" value="Ig_sub2"/>
</dbReference>
<evidence type="ECO:0000256" key="6">
    <source>
        <dbReference type="PIRSR" id="PIRSR613273-3"/>
    </source>
</evidence>
<dbReference type="FunFam" id="2.60.40.10:FF:000487">
    <property type="entry name" value="ADAMTS-like 3 isoform 1"/>
    <property type="match status" value="1"/>
</dbReference>
<proteinExistence type="predicted"/>
<keyword evidence="12" id="KW-1185">Reference proteome</keyword>
<feature type="domain" description="PLAC" evidence="10">
    <location>
        <begin position="1725"/>
        <end position="1761"/>
    </location>
</feature>
<feature type="signal peptide" evidence="8">
    <location>
        <begin position="1"/>
        <end position="29"/>
    </location>
</feature>
<dbReference type="InterPro" id="IPR045371">
    <property type="entry name" value="ADAMTS_CR_3"/>
</dbReference>
<dbReference type="Proteomes" id="UP001230051">
    <property type="component" value="Unassembled WGS sequence"/>
</dbReference>
<dbReference type="SMART" id="SM00408">
    <property type="entry name" value="IGc2"/>
    <property type="match status" value="4"/>
</dbReference>
<dbReference type="PANTHER" id="PTHR13723:SF157">
    <property type="entry name" value="ADAMTS-LIKE PROTEIN 1"/>
    <property type="match status" value="1"/>
</dbReference>
<dbReference type="FunFam" id="2.20.100.10:FF:000009">
    <property type="entry name" value="ADAMTS-like protein 3 isoform A"/>
    <property type="match status" value="2"/>
</dbReference>
<dbReference type="PANTHER" id="PTHR13723">
    <property type="entry name" value="ADAMTS A DISINTEGRIN AND METALLOPROTEASE WITH THROMBOSPONDIN MOTIFS PROTEASE"/>
    <property type="match status" value="1"/>
</dbReference>
<dbReference type="GO" id="GO:0005576">
    <property type="term" value="C:extracellular region"/>
    <property type="evidence" value="ECO:0007669"/>
    <property type="project" value="UniProtKB-SubCell"/>
</dbReference>
<evidence type="ECO:0000256" key="4">
    <source>
        <dbReference type="ARBA" id="ARBA00022737"/>
    </source>
</evidence>
<dbReference type="InterPro" id="IPR036383">
    <property type="entry name" value="TSP1_rpt_sf"/>
</dbReference>
<dbReference type="Pfam" id="PF19030">
    <property type="entry name" value="TSP1_ADAMTS"/>
    <property type="match status" value="11"/>
</dbReference>
<feature type="domain" description="Ig-like" evidence="9">
    <location>
        <begin position="1157"/>
        <end position="1261"/>
    </location>
</feature>
<comment type="subcellular location">
    <subcellularLocation>
        <location evidence="1">Secreted</location>
    </subcellularLocation>
</comment>
<dbReference type="GO" id="GO:0030198">
    <property type="term" value="P:extracellular matrix organization"/>
    <property type="evidence" value="ECO:0007669"/>
    <property type="project" value="InterPro"/>
</dbReference>
<evidence type="ECO:0000259" key="10">
    <source>
        <dbReference type="PROSITE" id="PS50900"/>
    </source>
</evidence>
<dbReference type="GO" id="GO:0031012">
    <property type="term" value="C:extracellular matrix"/>
    <property type="evidence" value="ECO:0007669"/>
    <property type="project" value="TreeGrafter"/>
</dbReference>
<reference evidence="11" key="1">
    <citation type="submission" date="2022-02" db="EMBL/GenBank/DDBJ databases">
        <title>Atlantic sturgeon de novo genome assembly.</title>
        <authorList>
            <person name="Stock M."/>
            <person name="Klopp C."/>
            <person name="Guiguen Y."/>
            <person name="Cabau C."/>
            <person name="Parinello H."/>
            <person name="Santidrian Yebra-Pimentel E."/>
            <person name="Kuhl H."/>
            <person name="Dirks R.P."/>
            <person name="Guessner J."/>
            <person name="Wuertz S."/>
            <person name="Du K."/>
            <person name="Schartl M."/>
        </authorList>
    </citation>
    <scope>NUCLEOTIDE SEQUENCE</scope>
    <source>
        <strain evidence="11">STURGEONOMICS-FGT-2020</strain>
        <tissue evidence="11">Whole blood</tissue>
    </source>
</reference>
<accession>A0AAD8GIH6</accession>
<feature type="compositionally biased region" description="Basic and acidic residues" evidence="7">
    <location>
        <begin position="585"/>
        <end position="594"/>
    </location>
</feature>
<dbReference type="SUPFAM" id="SSF82895">
    <property type="entry name" value="TSP-1 type 1 repeat"/>
    <property type="match status" value="11"/>
</dbReference>
<dbReference type="Pfam" id="PF05986">
    <property type="entry name" value="ADAMTS_spacer1"/>
    <property type="match status" value="1"/>
</dbReference>
<feature type="domain" description="Ig-like" evidence="9">
    <location>
        <begin position="863"/>
        <end position="951"/>
    </location>
</feature>
<dbReference type="InterPro" id="IPR013098">
    <property type="entry name" value="Ig_I-set"/>
</dbReference>
<feature type="chain" id="PRO_5041964789" evidence="8">
    <location>
        <begin position="30"/>
        <end position="1761"/>
    </location>
</feature>
<dbReference type="InterPro" id="IPR056272">
    <property type="entry name" value="ADAMTSL1_dom"/>
</dbReference>
<dbReference type="SUPFAM" id="SSF48726">
    <property type="entry name" value="Immunoglobulin"/>
    <property type="match status" value="4"/>
</dbReference>
<sequence length="1761" mass="195663">MDYFCHWPASGTVLFLLGLLALSSRTARSEEDRDSLWDAWGPWSDCSRTCGGGASYSLRRCLSSKNCEGRTIRYRTCSNVDCPPDLGDFRAQQCSAHIDVRYQGQYYEWLPLYNDPENPCALKCKAKGTSLVVELAPKVLDGTRCYTESLDMCISGTCQIVGCDHELGSTAKEDNCGVCNGDGSTCRLVRGQYKSQLSTSKMEDTVIAIPYGSRHVRLVLKGPDHLHLETKTLQGQEGENSLSTTGSHHIDNTTVDFQKFPDKEILRMSGPLGADFTVKICYVSASDSMVQFIFYQPIIHRWRETDFFPCSATCGGGYQLTSAECFDLRSRRVVADQYCHYYPENVKPKPKLRECNMDPCPASDGYKEIMPYDLYHPLPRWESSPWTACSKTCGGGIQRRSVSCVEEDIQGNITPVEEWKCMYTSKIPIIQPCNIFDCPKWLAQEWSLCTVTCGQGLRYRVVLCIDHRGLHAGGCNPKTKPHIKEECIVTIPCYKPKEKLPVEAKLPWFKQALELEEGASVTEEPSFVSDAWSPCSSTCGIGNQQRRVKCQVLLSFSQTVADLPDDECEGPKPPASRPCYSRPCGGEREDHSPEEQDKVLLFQLDDDDELHDWEYEGFTECSQSCGGGLQEAVVICLNEQTREVVEESLCVSHRRPPQLLKACSMEPCPPRWETGKWSSCSATCGVGLRTRDVTCTHLLSRESNETVTLSGEMCRPAKPTQVQACNRFDCPSAWYPQDWQQCSRSCGGGVQTREILCKQRLADGSFLELPETFCSPPNPITQQPCENRACPAEWVALEWSQCSASCGEGTQVLPVVCRKMDENGQYVTLDSSSCSNLLQPSSVRPCSLASCARSLNLGQKLAPHIITSRKVYMQLRKERKLQFVMGGYAYLKPKTSIVLRCPVRRFRKSLINWEKDSMPLTSLPHLTVTPYGYIKIHHLKPSDIGTYTCVAGPMRERFIVKLIGGNHKLIAPPSAAKIKKSKDKPWLISNGRTITESLGNDKTWVFRDHFSQYDNIVLRLLEMKGLAGENPDSWELQESSERNISFSEEDHSLEATAPLTMVAEQRRLDEIIKNLSAQPEELRGDYADRLLTQLLAEVTKSHAESNESTMRYQEKDDSTSLESLIHKSNPGTPITPHRDLSSSSESMGHPRQHLRAPSIVTKTHAHLKQHLSSPEVVVHVGHTVLLRSWINLLVVRCDTVGNPEPTISWSKNGEQLKTSSRVGMLPDGSLQIFSPSETDVGFYTCTARNSIGTTALSSTITLTGKPLIQGSKGDHVILDLILGSVSVVDVGGRVKARLGANITLRCQAEGIPKSKISWTVVNGKSVPNHYQLKDGSLLIVNASLLDQGRYTCQAANLYGQVSEVTQLLLLDPPQAFPESEDWAAVASRASPGVHSLLATANGTRLALSAGSTLLVGCPVKGHPRPHISWFLNSQSLGSVAETTHQLLAEGQVLRLPNVTKHLHGEVRCLSENDAGTLQQRADLDIRDYEWRVDDLMPCSAPCGNKGTQYPRLKCLWDSLEVNRSLCRDKPKPALKPVPCNIKDCLPRWLVTPWSPCSQSCGGGMLSRKVTCNKVTAAGISVTLIDVSCTPAGKRPADTQPCNTLPCVEWATSTWAQCNGQCIGLKQATQHRQVFCQAKNGTVMTFNQCSSVPRPPSTRSCTAEACNVQWHVGSWTQCTATCGNYGFQSRRVECVHLRSGKAGKEQFCSWRQRPANWQRCNILSCEKLECRDTTRHCEKVKQLKLCQLSQFKVRCCESCKHT</sequence>
<feature type="disulfide bond" evidence="6">
    <location>
        <begin position="61"/>
        <end position="67"/>
    </location>
</feature>
<evidence type="ECO:0000256" key="7">
    <source>
        <dbReference type="SAM" id="MobiDB-lite"/>
    </source>
</evidence>
<evidence type="ECO:0000256" key="2">
    <source>
        <dbReference type="ARBA" id="ARBA00022525"/>
    </source>
</evidence>
<gene>
    <name evidence="11" type="primary">ADAMTSL1</name>
    <name evidence="11" type="ORF">AOXY_G2533</name>
</gene>